<feature type="compositionally biased region" description="Polar residues" evidence="1">
    <location>
        <begin position="47"/>
        <end position="59"/>
    </location>
</feature>
<reference evidence="2 3" key="1">
    <citation type="submission" date="2019-10" db="EMBL/GenBank/DDBJ databases">
        <title>Rudanella paleaurantiibacter sp. nov., isolated from sludge.</title>
        <authorList>
            <person name="Xu S.Q."/>
        </authorList>
    </citation>
    <scope>NUCLEOTIDE SEQUENCE [LARGE SCALE GENOMIC DNA]</scope>
    <source>
        <strain evidence="2 3">HX-22-17</strain>
    </source>
</reference>
<sequence>MAIIVLLLGLMGLLYVSYNRDQQYQGEIQDLRQKLADKDNQLQILRSQIRQMPSPPDTSWETRPDTALR</sequence>
<organism evidence="2 3">
    <name type="scientific">Rudanella paleaurantiibacter</name>
    <dbReference type="NCBI Taxonomy" id="2614655"/>
    <lineage>
        <taxon>Bacteria</taxon>
        <taxon>Pseudomonadati</taxon>
        <taxon>Bacteroidota</taxon>
        <taxon>Cytophagia</taxon>
        <taxon>Cytophagales</taxon>
        <taxon>Cytophagaceae</taxon>
        <taxon>Rudanella</taxon>
    </lineage>
</organism>
<dbReference type="Proteomes" id="UP000488299">
    <property type="component" value="Unassembled WGS sequence"/>
</dbReference>
<proteinExistence type="predicted"/>
<feature type="compositionally biased region" description="Basic and acidic residues" evidence="1">
    <location>
        <begin position="60"/>
        <end position="69"/>
    </location>
</feature>
<keyword evidence="3" id="KW-1185">Reference proteome</keyword>
<gene>
    <name evidence="2" type="ORF">F5984_22590</name>
</gene>
<accession>A0A7J5TTE3</accession>
<evidence type="ECO:0000313" key="3">
    <source>
        <dbReference type="Proteomes" id="UP000488299"/>
    </source>
</evidence>
<protein>
    <submittedName>
        <fullName evidence="2">Uncharacterized protein</fullName>
    </submittedName>
</protein>
<dbReference type="RefSeq" id="WP_152126494.1">
    <property type="nucleotide sequence ID" value="NZ_WELI01000012.1"/>
</dbReference>
<dbReference type="AlphaFoldDB" id="A0A7J5TTE3"/>
<evidence type="ECO:0000256" key="1">
    <source>
        <dbReference type="SAM" id="MobiDB-lite"/>
    </source>
</evidence>
<name>A0A7J5TTE3_9BACT</name>
<evidence type="ECO:0000313" key="2">
    <source>
        <dbReference type="EMBL" id="KAB7727029.1"/>
    </source>
</evidence>
<dbReference type="EMBL" id="WELI01000012">
    <property type="protein sequence ID" value="KAB7727029.1"/>
    <property type="molecule type" value="Genomic_DNA"/>
</dbReference>
<comment type="caution">
    <text evidence="2">The sequence shown here is derived from an EMBL/GenBank/DDBJ whole genome shotgun (WGS) entry which is preliminary data.</text>
</comment>
<feature type="region of interest" description="Disordered" evidence="1">
    <location>
        <begin position="47"/>
        <end position="69"/>
    </location>
</feature>